<accession>A0A423WTT7</accession>
<evidence type="ECO:0000256" key="2">
    <source>
        <dbReference type="ARBA" id="ARBA00008320"/>
    </source>
</evidence>
<dbReference type="PANTHER" id="PTHR12945">
    <property type="entry name" value="TRANSLATION INITIATION FACTOR EIF3-RELATED"/>
    <property type="match status" value="1"/>
</dbReference>
<dbReference type="STRING" id="356882.A0A423WTT7"/>
<gene>
    <name evidence="8" type="ORF">VMCG_04183</name>
</gene>
<evidence type="ECO:0000256" key="1">
    <source>
        <dbReference type="ARBA" id="ARBA00004123"/>
    </source>
</evidence>
<evidence type="ECO:0000256" key="7">
    <source>
        <dbReference type="SAM" id="MobiDB-lite"/>
    </source>
</evidence>
<proteinExistence type="inferred from homology"/>
<feature type="compositionally biased region" description="Low complexity" evidence="7">
    <location>
        <begin position="636"/>
        <end position="658"/>
    </location>
</feature>
<evidence type="ECO:0000313" key="9">
    <source>
        <dbReference type="Proteomes" id="UP000283895"/>
    </source>
</evidence>
<feature type="region of interest" description="Disordered" evidence="7">
    <location>
        <begin position="633"/>
        <end position="658"/>
    </location>
</feature>
<reference evidence="8 9" key="1">
    <citation type="submission" date="2015-09" db="EMBL/GenBank/DDBJ databases">
        <title>Host preference determinants of Valsa canker pathogens revealed by comparative genomics.</title>
        <authorList>
            <person name="Yin Z."/>
            <person name="Huang L."/>
        </authorList>
    </citation>
    <scope>NUCLEOTIDE SEQUENCE [LARGE SCALE GENOMIC DNA]</scope>
    <source>
        <strain evidence="8 9">03-1</strain>
    </source>
</reference>
<evidence type="ECO:0000313" key="8">
    <source>
        <dbReference type="EMBL" id="ROW06759.1"/>
    </source>
</evidence>
<name>A0A423WTT7_9PEZI</name>
<dbReference type="OrthoDB" id="10254665at2759"/>
<evidence type="ECO:0000256" key="6">
    <source>
        <dbReference type="ARBA" id="ARBA00032319"/>
    </source>
</evidence>
<dbReference type="GO" id="GO:0031515">
    <property type="term" value="C:tRNA (m1A) methyltransferase complex"/>
    <property type="evidence" value="ECO:0007669"/>
    <property type="project" value="InterPro"/>
</dbReference>
<organism evidence="8 9">
    <name type="scientific">Cytospora schulzeri</name>
    <dbReference type="NCBI Taxonomy" id="448051"/>
    <lineage>
        <taxon>Eukaryota</taxon>
        <taxon>Fungi</taxon>
        <taxon>Dikarya</taxon>
        <taxon>Ascomycota</taxon>
        <taxon>Pezizomycotina</taxon>
        <taxon>Sordariomycetes</taxon>
        <taxon>Sordariomycetidae</taxon>
        <taxon>Diaporthales</taxon>
        <taxon>Cytosporaceae</taxon>
        <taxon>Cytospora</taxon>
    </lineage>
</organism>
<evidence type="ECO:0000256" key="5">
    <source>
        <dbReference type="ARBA" id="ARBA00023242"/>
    </source>
</evidence>
<dbReference type="GO" id="GO:0030488">
    <property type="term" value="P:tRNA methylation"/>
    <property type="evidence" value="ECO:0007669"/>
    <property type="project" value="InterPro"/>
</dbReference>
<dbReference type="GO" id="GO:0005634">
    <property type="term" value="C:nucleus"/>
    <property type="evidence" value="ECO:0007669"/>
    <property type="project" value="UniProtKB-SubCell"/>
</dbReference>
<dbReference type="InterPro" id="IPR017423">
    <property type="entry name" value="TRM6"/>
</dbReference>
<keyword evidence="9" id="KW-1185">Reference proteome</keyword>
<dbReference type="Pfam" id="PF04189">
    <property type="entry name" value="Gcd10p"/>
    <property type="match status" value="1"/>
</dbReference>
<keyword evidence="5" id="KW-0539">Nucleus</keyword>
<evidence type="ECO:0000256" key="4">
    <source>
        <dbReference type="ARBA" id="ARBA00022694"/>
    </source>
</evidence>
<comment type="caution">
    <text evidence="8">The sequence shown here is derived from an EMBL/GenBank/DDBJ whole genome shotgun (WGS) entry which is preliminary data.</text>
</comment>
<feature type="compositionally biased region" description="Basic and acidic residues" evidence="7">
    <location>
        <begin position="348"/>
        <end position="365"/>
    </location>
</feature>
<dbReference type="AlphaFoldDB" id="A0A423WTT7"/>
<dbReference type="EMBL" id="LKEA01000009">
    <property type="protein sequence ID" value="ROW06759.1"/>
    <property type="molecule type" value="Genomic_DNA"/>
</dbReference>
<dbReference type="PANTHER" id="PTHR12945:SF0">
    <property type="entry name" value="TRNA (ADENINE(58)-N(1))-METHYLTRANSFERASE NON-CATALYTIC SUBUNIT TRM6"/>
    <property type="match status" value="1"/>
</dbReference>
<feature type="region of interest" description="Disordered" evidence="7">
    <location>
        <begin position="303"/>
        <end position="386"/>
    </location>
</feature>
<sequence>MEAHSLIQPDAWVALRLPNGSTRLLQITPNTTISLGRYGTFPTNLIIHRPYNITYELQDKAPTGETFHRLRVVPASELHADVIAEEAAAEASPSAQDNAAPEDAIISATDGVEYSLVDNETGAVVVRSNRETIDDNARQTLTAQEIEALKQNGTDAGKDLIAKLMLSHTGMDQKTTFSMAKYKLLKEKKFLRRFTVLPVDVSNFGNYAIHERDANKIMEMREEMVGLLGCWGNVHYSEGDHAELGDAPQTTKTEQEEIEEVIKPRQPEGTRYLVVDDTGGFLVAALAERMGVLYPRNVEEDAAAANGSQQQPKDGTTKPAPKTTGSEAKDTVMADTTDAAQPDLIPSVKRDHNGNPKDDAARPESTDGPQPLKKRPHPPRKSDFHIPYATTNTMTLVHTNGQPNLTALNYWGYDSNNINHPPHPIRDHLLPLSWLQLLEPDFDSVYSTEPPVKSADEVASWKPNRRGNYHRKRRRWARTRYIVDNAQAGSFSGLVVASTMDPISVLRPLLPLLEGGAAVAIYSPHVEPLAALADCFSVARRAAFVGLTPPPEVVGKTAEELERWEGTEDFPLNPTLLLGVQIHTSRARKWQVLPGRTHPVMTAKGGAEGYVFTAWRARPAEGRIAARGKFHKKVKPAGTTSTAEGTPTTAGTPVESSA</sequence>
<evidence type="ECO:0000256" key="3">
    <source>
        <dbReference type="ARBA" id="ARBA00021704"/>
    </source>
</evidence>
<comment type="subcellular location">
    <subcellularLocation>
        <location evidence="1">Nucleus</location>
    </subcellularLocation>
</comment>
<protein>
    <recommendedName>
        <fullName evidence="3">tRNA (adenine(58)-N(1))-methyltransferase non-catalytic subunit TRM6</fullName>
    </recommendedName>
    <alternativeName>
        <fullName evidence="6">tRNA(m1A58)-methyltransferase subunit TRM6</fullName>
    </alternativeName>
</protein>
<dbReference type="Proteomes" id="UP000283895">
    <property type="component" value="Unassembled WGS sequence"/>
</dbReference>
<comment type="similarity">
    <text evidence="2">Belongs to the TRM6/GCD10 family.</text>
</comment>
<keyword evidence="4" id="KW-0819">tRNA processing</keyword>